<evidence type="ECO:0000256" key="3">
    <source>
        <dbReference type="ARBA" id="ARBA00020502"/>
    </source>
</evidence>
<dbReference type="GO" id="GO:0009791">
    <property type="term" value="P:post-embryonic development"/>
    <property type="evidence" value="ECO:0007669"/>
    <property type="project" value="TreeGrafter"/>
</dbReference>
<dbReference type="Proteomes" id="UP000332933">
    <property type="component" value="Unassembled WGS sequence"/>
</dbReference>
<accession>A0A485KQQ2</accession>
<keyword evidence="8" id="KW-1185">Reference proteome</keyword>
<dbReference type="PANTHER" id="PTHR13463">
    <property type="entry name" value="PROTEIN C10"/>
    <property type="match status" value="1"/>
</dbReference>
<evidence type="ECO:0000313" key="7">
    <source>
        <dbReference type="EMBL" id="VFT87409.1"/>
    </source>
</evidence>
<dbReference type="PANTHER" id="PTHR13463:SF3">
    <property type="entry name" value="PROTEIN C10"/>
    <property type="match status" value="1"/>
</dbReference>
<evidence type="ECO:0000313" key="8">
    <source>
        <dbReference type="Proteomes" id="UP000332933"/>
    </source>
</evidence>
<dbReference type="Gene3D" id="2.60.40.10">
    <property type="entry name" value="Immunoglobulins"/>
    <property type="match status" value="1"/>
</dbReference>
<evidence type="ECO:0000256" key="5">
    <source>
        <dbReference type="PROSITE-ProRule" id="PRU00221"/>
    </source>
</evidence>
<dbReference type="PROSITE" id="PS50082">
    <property type="entry name" value="WD_REPEATS_2"/>
    <property type="match status" value="1"/>
</dbReference>
<protein>
    <recommendedName>
        <fullName evidence="3">Protein C10</fullName>
    </recommendedName>
</protein>
<gene>
    <name evidence="7" type="primary">Aste57867_10536</name>
    <name evidence="6" type="ORF">As57867_010496</name>
    <name evidence="7" type="ORF">ASTE57867_10536</name>
</gene>
<organism evidence="7 8">
    <name type="scientific">Aphanomyces stellatus</name>
    <dbReference type="NCBI Taxonomy" id="120398"/>
    <lineage>
        <taxon>Eukaryota</taxon>
        <taxon>Sar</taxon>
        <taxon>Stramenopiles</taxon>
        <taxon>Oomycota</taxon>
        <taxon>Saprolegniomycetes</taxon>
        <taxon>Saprolegniales</taxon>
        <taxon>Verrucalvaceae</taxon>
        <taxon>Aphanomyces</taxon>
    </lineage>
</organism>
<dbReference type="EMBL" id="CAADRA010005236">
    <property type="protein sequence ID" value="VFT87409.1"/>
    <property type="molecule type" value="Genomic_DNA"/>
</dbReference>
<keyword evidence="4" id="KW-0963">Cytoplasm</keyword>
<dbReference type="SUPFAM" id="SSF50978">
    <property type="entry name" value="WD40 repeat-like"/>
    <property type="match status" value="1"/>
</dbReference>
<proteinExistence type="inferred from homology"/>
<dbReference type="InterPro" id="IPR015943">
    <property type="entry name" value="WD40/YVTN_repeat-like_dom_sf"/>
</dbReference>
<evidence type="ECO:0000256" key="2">
    <source>
        <dbReference type="ARBA" id="ARBA00007083"/>
    </source>
</evidence>
<comment type="similarity">
    <text evidence="2">Belongs to the UPF0456 family.</text>
</comment>
<comment type="subcellular location">
    <subcellularLocation>
        <location evidence="1">Cytoplasm</location>
    </subcellularLocation>
</comment>
<evidence type="ECO:0000313" key="6">
    <source>
        <dbReference type="EMBL" id="KAF0698859.1"/>
    </source>
</evidence>
<keyword evidence="5" id="KW-0853">WD repeat</keyword>
<dbReference type="EMBL" id="VJMH01005215">
    <property type="protein sequence ID" value="KAF0698859.1"/>
    <property type="molecule type" value="Genomic_DNA"/>
</dbReference>
<evidence type="ECO:0000256" key="1">
    <source>
        <dbReference type="ARBA" id="ARBA00004496"/>
    </source>
</evidence>
<dbReference type="OrthoDB" id="75738at2759"/>
<reference evidence="6" key="2">
    <citation type="submission" date="2019-06" db="EMBL/GenBank/DDBJ databases">
        <title>Genomics analysis of Aphanomyces spp. identifies a new class of oomycete effector associated with host adaptation.</title>
        <authorList>
            <person name="Gaulin E."/>
        </authorList>
    </citation>
    <scope>NUCLEOTIDE SEQUENCE</scope>
    <source>
        <strain evidence="6">CBS 578.67</strain>
    </source>
</reference>
<dbReference type="InterPro" id="IPR036179">
    <property type="entry name" value="Ig-like_dom_sf"/>
</dbReference>
<dbReference type="InterPro" id="IPR036322">
    <property type="entry name" value="WD40_repeat_dom_sf"/>
</dbReference>
<name>A0A485KQQ2_9STRA</name>
<dbReference type="InterPro" id="IPR026317">
    <property type="entry name" value="P_C10"/>
</dbReference>
<dbReference type="PROSITE" id="PS50096">
    <property type="entry name" value="IQ"/>
    <property type="match status" value="1"/>
</dbReference>
<dbReference type="AlphaFoldDB" id="A0A485KQQ2"/>
<dbReference type="Pfam" id="PF00400">
    <property type="entry name" value="WD40"/>
    <property type="match status" value="1"/>
</dbReference>
<dbReference type="SMART" id="SM00320">
    <property type="entry name" value="WD40"/>
    <property type="match status" value="2"/>
</dbReference>
<dbReference type="GO" id="GO:0005737">
    <property type="term" value="C:cytoplasm"/>
    <property type="evidence" value="ECO:0007669"/>
    <property type="project" value="UniProtKB-SubCell"/>
</dbReference>
<dbReference type="InterPro" id="IPR013783">
    <property type="entry name" value="Ig-like_fold"/>
</dbReference>
<sequence length="730" mass="80616">MQAEEPTPQKDLAWADAILATKAKEQTFNCLVCGSKNVTLDVKTQRVYCRMCSTFTRNVFERPMPVDKLREMERLPQETAVEMLADILASFQHVHFKHRLDDAVRKAQGCFVELVLGHTPVALEAVRCVVTRFGFTDNLEGVMKAIRAIQEHAKDDAVVLDGLEHLRILFSPQNQFQAGPWPHRRMSMVDMAVEDALQLQDEARVVEAARQVQLQRDADVKKLEEMAQARRMQALVRAKKVARGLDPNQLYIPTIRRHPPASVVLLAGRSAFVSVVADHSDTYAWCWNGMPLADDSPGFRGVHTALLTIQFFTKSMCGAYTCRCANDDGSIESTVCLVSTVTLQPKMLQRMPTPHVVHSLALQDHVICLRTLHGITFTTPLSVASPLRVAAAESTAAIDAERVEAVAATRRTTFFSGLANGVVRVESVHIMTPMEKDAASAASAAAVGKRKASLPRAAAASTKPTAYVTGGHTRRVTTSLAHVKCVALLGDDTWLLVSDLDHTILLYAIGQDGVVDALPALSMVTPKHKRIDLVTASPSLPQFAVAFHGLQMLDVVLVTSQHALRHVELPLPRRVSCMAFASMGSQVAVGEKGVQHGHLRLVNAETKASNWTAPAHFGAVQFIRWIPRHVFFFTLGTDRVVKLWDAMKHTCVLHFFVALRGAPSDIAVACDAATMDCTLLVATYAKQMERWTIDSLVSLLESVRVEHAYAIVLIQKQWRGALARWRLWRK</sequence>
<evidence type="ECO:0000256" key="4">
    <source>
        <dbReference type="ARBA" id="ARBA00022490"/>
    </source>
</evidence>
<reference evidence="7 8" key="1">
    <citation type="submission" date="2019-03" db="EMBL/GenBank/DDBJ databases">
        <authorList>
            <person name="Gaulin E."/>
            <person name="Dumas B."/>
        </authorList>
    </citation>
    <scope>NUCLEOTIDE SEQUENCE [LARGE SCALE GENOMIC DNA]</scope>
    <source>
        <strain evidence="7">CBS 568.67</strain>
    </source>
</reference>
<feature type="repeat" description="WD" evidence="5">
    <location>
        <begin position="613"/>
        <end position="645"/>
    </location>
</feature>
<dbReference type="SUPFAM" id="SSF48726">
    <property type="entry name" value="Immunoglobulin"/>
    <property type="match status" value="1"/>
</dbReference>
<dbReference type="Pfam" id="PF14974">
    <property type="entry name" value="P_C10"/>
    <property type="match status" value="1"/>
</dbReference>
<dbReference type="Gene3D" id="2.130.10.10">
    <property type="entry name" value="YVTN repeat-like/Quinoprotein amine dehydrogenase"/>
    <property type="match status" value="1"/>
</dbReference>
<dbReference type="InterPro" id="IPR001680">
    <property type="entry name" value="WD40_rpt"/>
</dbReference>